<dbReference type="OrthoDB" id="2285782at2759"/>
<reference evidence="1 2" key="1">
    <citation type="submission" date="2016-07" db="EMBL/GenBank/DDBJ databases">
        <title>Pervasive Adenine N6-methylation of Active Genes in Fungi.</title>
        <authorList>
            <consortium name="DOE Joint Genome Institute"/>
            <person name="Mondo S.J."/>
            <person name="Dannebaum R.O."/>
            <person name="Kuo R.C."/>
            <person name="Labutti K."/>
            <person name="Haridas S."/>
            <person name="Kuo A."/>
            <person name="Salamov A."/>
            <person name="Ahrendt S.R."/>
            <person name="Lipzen A."/>
            <person name="Sullivan W."/>
            <person name="Andreopoulos W.B."/>
            <person name="Clum A."/>
            <person name="Lindquist E."/>
            <person name="Daum C."/>
            <person name="Ramamoorthy G.K."/>
            <person name="Gryganskyi A."/>
            <person name="Culley D."/>
            <person name="Magnuson J.K."/>
            <person name="James T.Y."/>
            <person name="O'Malley M.A."/>
            <person name="Stajich J.E."/>
            <person name="Spatafora J.W."/>
            <person name="Visel A."/>
            <person name="Grigoriev I.V."/>
        </authorList>
    </citation>
    <scope>NUCLEOTIDE SEQUENCE [LARGE SCALE GENOMIC DNA]</scope>
    <source>
        <strain evidence="1 2">NRRL 2496</strain>
    </source>
</reference>
<evidence type="ECO:0000313" key="1">
    <source>
        <dbReference type="EMBL" id="ORY99332.1"/>
    </source>
</evidence>
<dbReference type="InParanoid" id="A0A1X2HJZ8"/>
<keyword evidence="2" id="KW-1185">Reference proteome</keyword>
<name>A0A1X2HJZ8_SYNRA</name>
<sequence length="369" mass="40615">MSVTDNIVAGKFIAHLGEHLKPVVFAAVKKAATATPVVGESSLRLELEAYGIHKKTTKTGNYSIRRPDSHGLQQSTLDHPMDCIAVIEKGFVTLFAESKTVTRTQNVSDSSPNSAVRARIEARCSRRLCLVEVATGAVDFLPWALEQTTTCQRRSRRRAGISAGIVPGASRYGRCSSSWIMPRTSFYRRWRQDREPTDHERAYFAQSVIPVFETLGQGTGLATFYAGLTAKRTNQRMMDGLGVTNTAHGQMETILIEASGGNRGENPAHKVNDTIKLLECATNSLLVEKHHSKTASLETFAKLKVFTVQCIKDQLAVHEVSLMDSSRWKSVEKRTCQGAQPVESVHTVDQLLRSCGHAHDLLEGSEGDH</sequence>
<protein>
    <submittedName>
        <fullName evidence="1">Uncharacterized protein</fullName>
    </submittedName>
</protein>
<dbReference type="AlphaFoldDB" id="A0A1X2HJZ8"/>
<proteinExistence type="predicted"/>
<accession>A0A1X2HJZ8</accession>
<evidence type="ECO:0000313" key="2">
    <source>
        <dbReference type="Proteomes" id="UP000242180"/>
    </source>
</evidence>
<organism evidence="1 2">
    <name type="scientific">Syncephalastrum racemosum</name>
    <name type="common">Filamentous fungus</name>
    <dbReference type="NCBI Taxonomy" id="13706"/>
    <lineage>
        <taxon>Eukaryota</taxon>
        <taxon>Fungi</taxon>
        <taxon>Fungi incertae sedis</taxon>
        <taxon>Mucoromycota</taxon>
        <taxon>Mucoromycotina</taxon>
        <taxon>Mucoromycetes</taxon>
        <taxon>Mucorales</taxon>
        <taxon>Syncephalastraceae</taxon>
        <taxon>Syncephalastrum</taxon>
    </lineage>
</organism>
<comment type="caution">
    <text evidence="1">The sequence shown here is derived from an EMBL/GenBank/DDBJ whole genome shotgun (WGS) entry which is preliminary data.</text>
</comment>
<dbReference type="Proteomes" id="UP000242180">
    <property type="component" value="Unassembled WGS sequence"/>
</dbReference>
<gene>
    <name evidence="1" type="ORF">BCR43DRAFT_523293</name>
</gene>
<dbReference type="EMBL" id="MCGN01000003">
    <property type="protein sequence ID" value="ORY99332.1"/>
    <property type="molecule type" value="Genomic_DNA"/>
</dbReference>